<dbReference type="GO" id="GO:0008081">
    <property type="term" value="F:phosphoric diester hydrolase activity"/>
    <property type="evidence" value="ECO:0007669"/>
    <property type="project" value="InterPro"/>
</dbReference>
<gene>
    <name evidence="2" type="ORF">Cboi02_000213900</name>
</gene>
<dbReference type="PROSITE" id="PS50007">
    <property type="entry name" value="PIPLC_X_DOMAIN"/>
    <property type="match status" value="1"/>
</dbReference>
<dbReference type="Pfam" id="PF00388">
    <property type="entry name" value="PI-PLC-X"/>
    <property type="match status" value="1"/>
</dbReference>
<dbReference type="Proteomes" id="UP001165120">
    <property type="component" value="Unassembled WGS sequence"/>
</dbReference>
<evidence type="ECO:0000259" key="1">
    <source>
        <dbReference type="SMART" id="SM00148"/>
    </source>
</evidence>
<dbReference type="SMART" id="SM00148">
    <property type="entry name" value="PLCXc"/>
    <property type="match status" value="1"/>
</dbReference>
<dbReference type="InterPro" id="IPR051057">
    <property type="entry name" value="PI-PLC_domain"/>
</dbReference>
<dbReference type="AlphaFoldDB" id="A0A9W6SYV8"/>
<name>A0A9W6SYV8_CANBO</name>
<dbReference type="SUPFAM" id="SSF51695">
    <property type="entry name" value="PLC-like phosphodiesterases"/>
    <property type="match status" value="1"/>
</dbReference>
<proteinExistence type="predicted"/>
<dbReference type="GO" id="GO:0006629">
    <property type="term" value="P:lipid metabolic process"/>
    <property type="evidence" value="ECO:0007669"/>
    <property type="project" value="InterPro"/>
</dbReference>
<reference evidence="2" key="1">
    <citation type="submission" date="2023-04" db="EMBL/GenBank/DDBJ databases">
        <title>Candida boidinii NBRC 10035.</title>
        <authorList>
            <person name="Ichikawa N."/>
            <person name="Sato H."/>
            <person name="Tonouchi N."/>
        </authorList>
    </citation>
    <scope>NUCLEOTIDE SEQUENCE</scope>
    <source>
        <strain evidence="2">NBRC 10035</strain>
    </source>
</reference>
<sequence>MVDYSNWLRDINDDTEISKLSIPGTHNSAACHMALPSVRCQNESVTDQLKHGVRFLDVRLSKNFLTTSLDDTDVVNEIIVCHGKFPVKLIGSVKFADLLDEIYEFLDSHNSETVILSIKQEGNLEWDNQNDEFPKCINNRYISGRRDKWYLNNSIPKLRDCRGKIILFRRFGVNDNDLKDNLGITANAWSYNTTDQDCGTFRVQDFCELESVEDIKKKANYVKDMINNATSYNETNSDPKLFVNFCSGANFFSTECWPENVADVMEYNGVYDEFKKGCGIVVVDYCDKDNWKSVRNLVDKNF</sequence>
<dbReference type="PANTHER" id="PTHR13593">
    <property type="match status" value="1"/>
</dbReference>
<dbReference type="CDD" id="cd08586">
    <property type="entry name" value="PI-PLCc_BcPLC_like"/>
    <property type="match status" value="1"/>
</dbReference>
<keyword evidence="3" id="KW-1185">Reference proteome</keyword>
<dbReference type="PANTHER" id="PTHR13593:SF113">
    <property type="entry name" value="SI:DKEY-266F7.9"/>
    <property type="match status" value="1"/>
</dbReference>
<evidence type="ECO:0000313" key="3">
    <source>
        <dbReference type="Proteomes" id="UP001165120"/>
    </source>
</evidence>
<dbReference type="InterPro" id="IPR000909">
    <property type="entry name" value="PLipase_C_PInositol-sp_X_dom"/>
</dbReference>
<feature type="domain" description="Phosphatidylinositol-specific phospholipase C X" evidence="1">
    <location>
        <begin position="12"/>
        <end position="170"/>
    </location>
</feature>
<dbReference type="Gene3D" id="3.20.20.190">
    <property type="entry name" value="Phosphatidylinositol (PI) phosphodiesterase"/>
    <property type="match status" value="1"/>
</dbReference>
<protein>
    <submittedName>
        <fullName evidence="2">Unnamed protein product</fullName>
    </submittedName>
</protein>
<comment type="caution">
    <text evidence="2">The sequence shown here is derived from an EMBL/GenBank/DDBJ whole genome shotgun (WGS) entry which is preliminary data.</text>
</comment>
<organism evidence="2 3">
    <name type="scientific">Candida boidinii</name>
    <name type="common">Yeast</name>
    <dbReference type="NCBI Taxonomy" id="5477"/>
    <lineage>
        <taxon>Eukaryota</taxon>
        <taxon>Fungi</taxon>
        <taxon>Dikarya</taxon>
        <taxon>Ascomycota</taxon>
        <taxon>Saccharomycotina</taxon>
        <taxon>Pichiomycetes</taxon>
        <taxon>Pichiales</taxon>
        <taxon>Pichiaceae</taxon>
        <taxon>Ogataea</taxon>
        <taxon>Ogataea/Candida clade</taxon>
    </lineage>
</organism>
<dbReference type="EMBL" id="BSXN01000604">
    <property type="protein sequence ID" value="GME69196.1"/>
    <property type="molecule type" value="Genomic_DNA"/>
</dbReference>
<accession>A0A9W6SYV8</accession>
<dbReference type="InterPro" id="IPR017946">
    <property type="entry name" value="PLC-like_Pdiesterase_TIM-brl"/>
</dbReference>
<evidence type="ECO:0000313" key="2">
    <source>
        <dbReference type="EMBL" id="GME69196.1"/>
    </source>
</evidence>